<dbReference type="SMART" id="SM00369">
    <property type="entry name" value="LRR_TYP"/>
    <property type="match status" value="9"/>
</dbReference>
<dbReference type="Gene3D" id="3.80.10.10">
    <property type="entry name" value="Ribonuclease Inhibitor"/>
    <property type="match status" value="3"/>
</dbReference>
<dbReference type="PROSITE" id="PS00109">
    <property type="entry name" value="PROTEIN_KINASE_TYR"/>
    <property type="match status" value="1"/>
</dbReference>
<evidence type="ECO:0000256" key="11">
    <source>
        <dbReference type="ARBA" id="ARBA00022777"/>
    </source>
</evidence>
<dbReference type="Pfam" id="PF00560">
    <property type="entry name" value="LRR_1"/>
    <property type="match status" value="3"/>
</dbReference>
<sequence>MVIVEEQVDALLEWKSTLINDTHSLLPSWKRNSTESPCKWYGITCNKEGSVAKLNITGLGLQGTLHNFDFSSLSSSFDSLDLSQNKLFSSIPSQISNLSKLTHLDLSANNFSGHIPLEIVSLTSLRYLDLGENQISGFIPQKIGNLYFLTDLGLYSNNLTGSIPTSVCNLTNLTRLSIYKNQISGVIPHDIGRLSSLTLLNLASNDLNGSIPTSLTNLTSLNTLFLQDNQLSGIIPQDIGRLSSLIYLLVNENQLTGTIPQDIGKLRSLSFLYMSLNKLTGPIPASVGNLRNLSHLVLFTNQLNGSVPMEINNLTQLKLLYLSDNNFSGYLPQNVCQTGILEEFSAADNSFTGPIPRSLRNCTSLRVFELGNNELVDNITEAFHVYPYLTWFMMSNNKFYGELSKHWGDCQNLTFLFFSGNNISGSIPSEMGKLKILGQLYLDSNNLVGKIPEELFGLSSLIELDLSKNKLSGRLSSAVGMLSSLQSLDLSTNKLIGSIPRQLGECSKLLSVNLSTNSFNETIPPEIGNLDSIQILLDLSYNDLSGKIPSTLGKLSKLIKLNLSHNKLSGSIPSSFDQMLSLTTVDVSYNELSGPVPNIKAFENASVDALKNNKGFCGDKSRGFNPCNTTAVIERNEKKDNKLFLIILLPLFASLFLLFILCAILFRLRKRSVRNAAGSDRATTTRRNLFSVWNYDGKIVFEDIIEATEDFDTKYCIGTGGYGSVYKAELSTGQVVAVKKLHPSDEDSEGFELKSFESEVHALTEIRHRNIVKLFGYYSNLETRISFLVYEFVERGSLKDVLSDGAQAAEFDWKKRLRFIAGTANALAYMHHDCVPALIHRDISSNNVLLDSEYEARVSDFGTSRILKPDSSNWTSLAGTYGYVAPELAYTMRVTEKCDVYSFGVIILEVLMGKHPSEIITLLSQILLSSTPLSDVGENIRLRDILDQCIEAPTGAVQKEILHIVKVGFSCLQDDPCTRPTMQEVSAELQMLSVQSREDLAKPFEMITLRDMVLS</sequence>
<dbReference type="EC" id="2.7.11.1" evidence="2"/>
<dbReference type="SUPFAM" id="SSF56112">
    <property type="entry name" value="Protein kinase-like (PK-like)"/>
    <property type="match status" value="1"/>
</dbReference>
<keyword evidence="5" id="KW-0433">Leucine-rich repeat</keyword>
<dbReference type="PANTHER" id="PTHR48005:SF70">
    <property type="entry name" value="MDIS1-INTERACTING RECEPTOR LIKE KINASE 2-LIKE"/>
    <property type="match status" value="1"/>
</dbReference>
<evidence type="ECO:0000256" key="20">
    <source>
        <dbReference type="SAM" id="Phobius"/>
    </source>
</evidence>
<evidence type="ECO:0000313" key="23">
    <source>
        <dbReference type="Proteomes" id="UP000316621"/>
    </source>
</evidence>
<reference evidence="22 23" key="1">
    <citation type="journal article" date="2018" name="Science">
        <title>The opium poppy genome and morphinan production.</title>
        <authorList>
            <person name="Guo L."/>
            <person name="Winzer T."/>
            <person name="Yang X."/>
            <person name="Li Y."/>
            <person name="Ning Z."/>
            <person name="He Z."/>
            <person name="Teodor R."/>
            <person name="Lu Y."/>
            <person name="Bowser T.A."/>
            <person name="Graham I.A."/>
            <person name="Ye K."/>
        </authorList>
    </citation>
    <scope>NUCLEOTIDE SEQUENCE [LARGE SCALE GENOMIC DNA]</scope>
    <source>
        <strain evidence="23">cv. HN1</strain>
        <tissue evidence="22">Leaves</tissue>
    </source>
</reference>
<keyword evidence="4" id="KW-0597">Phosphoprotein</keyword>
<evidence type="ECO:0000256" key="18">
    <source>
        <dbReference type="ARBA" id="ARBA00048679"/>
    </source>
</evidence>
<keyword evidence="16" id="KW-0325">Glycoprotein</keyword>
<dbReference type="InterPro" id="IPR055414">
    <property type="entry name" value="LRR_R13L4/SHOC2-like"/>
</dbReference>
<dbReference type="InterPro" id="IPR008266">
    <property type="entry name" value="Tyr_kinase_AS"/>
</dbReference>
<dbReference type="InterPro" id="IPR000719">
    <property type="entry name" value="Prot_kinase_dom"/>
</dbReference>
<dbReference type="PANTHER" id="PTHR48005">
    <property type="entry name" value="LEUCINE RICH REPEAT KINASE 2"/>
    <property type="match status" value="1"/>
</dbReference>
<comment type="catalytic activity">
    <reaction evidence="17">
        <text>L-threonyl-[protein] + ATP = O-phospho-L-threonyl-[protein] + ADP + H(+)</text>
        <dbReference type="Rhea" id="RHEA:46608"/>
        <dbReference type="Rhea" id="RHEA-COMP:11060"/>
        <dbReference type="Rhea" id="RHEA-COMP:11605"/>
        <dbReference type="ChEBI" id="CHEBI:15378"/>
        <dbReference type="ChEBI" id="CHEBI:30013"/>
        <dbReference type="ChEBI" id="CHEBI:30616"/>
        <dbReference type="ChEBI" id="CHEBI:61977"/>
        <dbReference type="ChEBI" id="CHEBI:456216"/>
        <dbReference type="EC" id="2.7.11.1"/>
    </reaction>
</comment>
<dbReference type="GO" id="GO:0016020">
    <property type="term" value="C:membrane"/>
    <property type="evidence" value="ECO:0007669"/>
    <property type="project" value="UniProtKB-SubCell"/>
</dbReference>
<evidence type="ECO:0000256" key="3">
    <source>
        <dbReference type="ARBA" id="ARBA00022527"/>
    </source>
</evidence>
<dbReference type="Pfam" id="PF23598">
    <property type="entry name" value="LRR_14"/>
    <property type="match status" value="1"/>
</dbReference>
<dbReference type="Pfam" id="PF00069">
    <property type="entry name" value="Pkinase"/>
    <property type="match status" value="1"/>
</dbReference>
<feature type="transmembrane region" description="Helical" evidence="20">
    <location>
        <begin position="643"/>
        <end position="666"/>
    </location>
</feature>
<keyword evidence="23" id="KW-1185">Reference proteome</keyword>
<dbReference type="InterPro" id="IPR013210">
    <property type="entry name" value="LRR_N_plant-typ"/>
</dbReference>
<dbReference type="PROSITE" id="PS50011">
    <property type="entry name" value="PROTEIN_KINASE_DOM"/>
    <property type="match status" value="1"/>
</dbReference>
<keyword evidence="3" id="KW-0723">Serine/threonine-protein kinase</keyword>
<evidence type="ECO:0000256" key="8">
    <source>
        <dbReference type="ARBA" id="ARBA00022729"/>
    </source>
</evidence>
<evidence type="ECO:0000256" key="2">
    <source>
        <dbReference type="ARBA" id="ARBA00012513"/>
    </source>
</evidence>
<keyword evidence="9" id="KW-0677">Repeat</keyword>
<keyword evidence="11" id="KW-0418">Kinase</keyword>
<dbReference type="FunFam" id="1.10.510.10:FF:000445">
    <property type="entry name" value="MDIS1-interacting receptor like kinase 2"/>
    <property type="match status" value="1"/>
</dbReference>
<keyword evidence="14 20" id="KW-0472">Membrane</keyword>
<dbReference type="OMA" id="FANCNRI"/>
<evidence type="ECO:0000256" key="5">
    <source>
        <dbReference type="ARBA" id="ARBA00022614"/>
    </source>
</evidence>
<feature type="binding site" evidence="19">
    <location>
        <position position="740"/>
    </location>
    <ligand>
        <name>ATP</name>
        <dbReference type="ChEBI" id="CHEBI:30616"/>
    </ligand>
</feature>
<evidence type="ECO:0000256" key="12">
    <source>
        <dbReference type="ARBA" id="ARBA00022840"/>
    </source>
</evidence>
<keyword evidence="7 20" id="KW-0812">Transmembrane</keyword>
<dbReference type="InterPro" id="IPR051420">
    <property type="entry name" value="Ser_Thr_Kinases_DiverseReg"/>
</dbReference>
<gene>
    <name evidence="22" type="ORF">C5167_047813</name>
</gene>
<dbReference type="GO" id="GO:0005524">
    <property type="term" value="F:ATP binding"/>
    <property type="evidence" value="ECO:0007669"/>
    <property type="project" value="UniProtKB-UniRule"/>
</dbReference>
<dbReference type="Pfam" id="PF13855">
    <property type="entry name" value="LRR_8"/>
    <property type="match status" value="1"/>
</dbReference>
<dbReference type="SUPFAM" id="SSF52047">
    <property type="entry name" value="RNI-like"/>
    <property type="match status" value="1"/>
</dbReference>
<evidence type="ECO:0000256" key="13">
    <source>
        <dbReference type="ARBA" id="ARBA00022989"/>
    </source>
</evidence>
<dbReference type="FunFam" id="3.30.200.20:FF:000309">
    <property type="entry name" value="Leucine-rich repeat receptor protein kinase MSP1"/>
    <property type="match status" value="1"/>
</dbReference>
<dbReference type="FunFam" id="3.80.10.10:FF:000400">
    <property type="entry name" value="Nuclear pore complex protein NUP107"/>
    <property type="match status" value="1"/>
</dbReference>
<dbReference type="GO" id="GO:0009791">
    <property type="term" value="P:post-embryonic development"/>
    <property type="evidence" value="ECO:0007669"/>
    <property type="project" value="UniProtKB-ARBA"/>
</dbReference>
<dbReference type="PRINTS" id="PR00019">
    <property type="entry name" value="LEURICHRPT"/>
</dbReference>
<evidence type="ECO:0000256" key="7">
    <source>
        <dbReference type="ARBA" id="ARBA00022692"/>
    </source>
</evidence>
<dbReference type="Gene3D" id="3.30.200.20">
    <property type="entry name" value="Phosphorylase Kinase, domain 1"/>
    <property type="match status" value="1"/>
</dbReference>
<dbReference type="FunFam" id="3.80.10.10:FF:000453">
    <property type="entry name" value="Leucine-rich receptor-like protein kinase family protein"/>
    <property type="match status" value="1"/>
</dbReference>
<dbReference type="Proteomes" id="UP000316621">
    <property type="component" value="Chromosome 11"/>
</dbReference>
<evidence type="ECO:0000259" key="21">
    <source>
        <dbReference type="PROSITE" id="PS50011"/>
    </source>
</evidence>
<dbReference type="InterPro" id="IPR011009">
    <property type="entry name" value="Kinase-like_dom_sf"/>
</dbReference>
<comment type="subcellular location">
    <subcellularLocation>
        <location evidence="1">Membrane</location>
        <topology evidence="1">Single-pass type I membrane protein</topology>
    </subcellularLocation>
</comment>
<name>A0A4Y7LKK5_PAPSO</name>
<evidence type="ECO:0000256" key="10">
    <source>
        <dbReference type="ARBA" id="ARBA00022741"/>
    </source>
</evidence>
<organism evidence="22 23">
    <name type="scientific">Papaver somniferum</name>
    <name type="common">Opium poppy</name>
    <dbReference type="NCBI Taxonomy" id="3469"/>
    <lineage>
        <taxon>Eukaryota</taxon>
        <taxon>Viridiplantae</taxon>
        <taxon>Streptophyta</taxon>
        <taxon>Embryophyta</taxon>
        <taxon>Tracheophyta</taxon>
        <taxon>Spermatophyta</taxon>
        <taxon>Magnoliopsida</taxon>
        <taxon>Ranunculales</taxon>
        <taxon>Papaveraceae</taxon>
        <taxon>Papaveroideae</taxon>
        <taxon>Papaver</taxon>
    </lineage>
</organism>
<keyword evidence="10 19" id="KW-0547">Nucleotide-binding</keyword>
<dbReference type="Gene3D" id="1.10.510.10">
    <property type="entry name" value="Transferase(Phosphotransferase) domain 1"/>
    <property type="match status" value="1"/>
</dbReference>
<dbReference type="InterPro" id="IPR032675">
    <property type="entry name" value="LRR_dom_sf"/>
</dbReference>
<evidence type="ECO:0000256" key="9">
    <source>
        <dbReference type="ARBA" id="ARBA00022737"/>
    </source>
</evidence>
<dbReference type="GO" id="GO:0006952">
    <property type="term" value="P:defense response"/>
    <property type="evidence" value="ECO:0007669"/>
    <property type="project" value="UniProtKB-ARBA"/>
</dbReference>
<proteinExistence type="predicted"/>
<evidence type="ECO:0000256" key="14">
    <source>
        <dbReference type="ARBA" id="ARBA00023136"/>
    </source>
</evidence>
<dbReference type="InterPro" id="IPR001611">
    <property type="entry name" value="Leu-rich_rpt"/>
</dbReference>
<evidence type="ECO:0000313" key="22">
    <source>
        <dbReference type="EMBL" id="RZC85028.1"/>
    </source>
</evidence>
<dbReference type="GO" id="GO:0051707">
    <property type="term" value="P:response to other organism"/>
    <property type="evidence" value="ECO:0007669"/>
    <property type="project" value="UniProtKB-ARBA"/>
</dbReference>
<dbReference type="AlphaFoldDB" id="A0A4Y7LKK5"/>
<keyword evidence="15" id="KW-0675">Receptor</keyword>
<keyword evidence="6" id="KW-0808">Transferase</keyword>
<evidence type="ECO:0000256" key="16">
    <source>
        <dbReference type="ARBA" id="ARBA00023180"/>
    </source>
</evidence>
<keyword evidence="8" id="KW-0732">Signal</keyword>
<evidence type="ECO:0000256" key="1">
    <source>
        <dbReference type="ARBA" id="ARBA00004479"/>
    </source>
</evidence>
<dbReference type="GO" id="GO:0004674">
    <property type="term" value="F:protein serine/threonine kinase activity"/>
    <property type="evidence" value="ECO:0007669"/>
    <property type="project" value="UniProtKB-KW"/>
</dbReference>
<protein>
    <recommendedName>
        <fullName evidence="2">non-specific serine/threonine protein kinase</fullName>
        <ecNumber evidence="2">2.7.11.1</ecNumber>
    </recommendedName>
</protein>
<dbReference type="EMBL" id="CM010725">
    <property type="protein sequence ID" value="RZC85028.1"/>
    <property type="molecule type" value="Genomic_DNA"/>
</dbReference>
<keyword evidence="12 19" id="KW-0067">ATP-binding</keyword>
<evidence type="ECO:0000256" key="4">
    <source>
        <dbReference type="ARBA" id="ARBA00022553"/>
    </source>
</evidence>
<dbReference type="FunFam" id="3.80.10.10:FF:000177">
    <property type="entry name" value="Leucine-rich repeat receptor-like serine/threonine-protein kinase At1g17230"/>
    <property type="match status" value="1"/>
</dbReference>
<keyword evidence="13 20" id="KW-1133">Transmembrane helix</keyword>
<accession>A0A4Y7LKK5</accession>
<dbReference type="PROSITE" id="PS00107">
    <property type="entry name" value="PROTEIN_KINASE_ATP"/>
    <property type="match status" value="1"/>
</dbReference>
<dbReference type="SMART" id="SM00365">
    <property type="entry name" value="LRR_SD22"/>
    <property type="match status" value="6"/>
</dbReference>
<evidence type="ECO:0000256" key="17">
    <source>
        <dbReference type="ARBA" id="ARBA00047899"/>
    </source>
</evidence>
<feature type="domain" description="Protein kinase" evidence="21">
    <location>
        <begin position="711"/>
        <end position="992"/>
    </location>
</feature>
<dbReference type="Gramene" id="RZC85028">
    <property type="protein sequence ID" value="RZC85028"/>
    <property type="gene ID" value="C5167_047813"/>
</dbReference>
<dbReference type="Pfam" id="PF08263">
    <property type="entry name" value="LRRNT_2"/>
    <property type="match status" value="1"/>
</dbReference>
<evidence type="ECO:0000256" key="6">
    <source>
        <dbReference type="ARBA" id="ARBA00022679"/>
    </source>
</evidence>
<dbReference type="InterPro" id="IPR003591">
    <property type="entry name" value="Leu-rich_rpt_typical-subtyp"/>
</dbReference>
<evidence type="ECO:0000256" key="19">
    <source>
        <dbReference type="PROSITE-ProRule" id="PRU10141"/>
    </source>
</evidence>
<dbReference type="SUPFAM" id="SSF52058">
    <property type="entry name" value="L domain-like"/>
    <property type="match status" value="1"/>
</dbReference>
<evidence type="ECO:0000256" key="15">
    <source>
        <dbReference type="ARBA" id="ARBA00023170"/>
    </source>
</evidence>
<dbReference type="InterPro" id="IPR017441">
    <property type="entry name" value="Protein_kinase_ATP_BS"/>
</dbReference>
<comment type="catalytic activity">
    <reaction evidence="18">
        <text>L-seryl-[protein] + ATP = O-phospho-L-seryl-[protein] + ADP + H(+)</text>
        <dbReference type="Rhea" id="RHEA:17989"/>
        <dbReference type="Rhea" id="RHEA-COMP:9863"/>
        <dbReference type="Rhea" id="RHEA-COMP:11604"/>
        <dbReference type="ChEBI" id="CHEBI:15378"/>
        <dbReference type="ChEBI" id="CHEBI:29999"/>
        <dbReference type="ChEBI" id="CHEBI:30616"/>
        <dbReference type="ChEBI" id="CHEBI:83421"/>
        <dbReference type="ChEBI" id="CHEBI:456216"/>
        <dbReference type="EC" id="2.7.11.1"/>
    </reaction>
</comment>